<evidence type="ECO:0000259" key="3">
    <source>
        <dbReference type="Pfam" id="PF00144"/>
    </source>
</evidence>
<feature type="domain" description="Beta-lactamase-related" evidence="3">
    <location>
        <begin position="187"/>
        <end position="514"/>
    </location>
</feature>
<dbReference type="Proteomes" id="UP000253153">
    <property type="component" value="Unassembled WGS sequence"/>
</dbReference>
<gene>
    <name evidence="5" type="ORF">FIESC28_05276</name>
</gene>
<comment type="similarity">
    <text evidence="1">Belongs to the peptidase S12 family.</text>
</comment>
<dbReference type="Gene3D" id="3.50.50.60">
    <property type="entry name" value="FAD/NAD(P)-binding domain"/>
    <property type="match status" value="1"/>
</dbReference>
<dbReference type="PANTHER" id="PTHR46825:SF9">
    <property type="entry name" value="BETA-LACTAMASE-RELATED DOMAIN-CONTAINING PROTEIN"/>
    <property type="match status" value="1"/>
</dbReference>
<dbReference type="Pfam" id="PF11954">
    <property type="entry name" value="DUF3471"/>
    <property type="match status" value="1"/>
</dbReference>
<accession>A0A366RU25</accession>
<dbReference type="InterPro" id="IPR050491">
    <property type="entry name" value="AmpC-like"/>
</dbReference>
<protein>
    <recommendedName>
        <fullName evidence="7">Beta-lactamase-related domain-containing protein</fullName>
    </recommendedName>
</protein>
<dbReference type="AlphaFoldDB" id="A0A366RU25"/>
<name>A0A366RU25_9HYPO</name>
<proteinExistence type="inferred from homology"/>
<sequence length="698" mass="77837">MHLLPLAMSSPLVFDAVAAAAYRRLVYYGNPKFAARAEHYKSSVIRGLITSARKFVQYIVLSRAVPPAARWHGQLQGACFACGIADTAPNPNHAVNGHGTTKPHCRKVDVTIIGGVFAGYYLLHKLRKQNLSAVIIEAASGLGGVWRWNCYPGARVYTPVPLYEYSMEEVWRTWNWTERLPTAPELQKVPGLSIAIINQDDVKSTAYGLASIEDEVPCTADTLFDIASSSKSLTAAAIALLADDDNFPELQYDSIMSELLQDDFVLPDDSYTRCVTLDDLLGHRTGMAGHDDSYMGVRAAQPDDARSITRNLRNLAHAAPPRSRYIYCNMMYTVLTHLIEVKTGQNFSDFLQQRIFDPLDMNSSSLQPDGARTKGHGDRLAKGHIWDKQASSYREIKAENSPEGQGAGSIVSSATDFIKFIKALINHEGPINNDVYQGLTQSRSERDPNHRQRKANISRLFYTSGMEYYLLQGHAVFGHSGDIAGFGSRFIFVPDFKFGAVILGNSSGTNSVAAQLFRGFTNEAMGDQQLEGQIPKKRRDMKNEHKQAHPGIQPINGTQGHPNGKAENNKRSKDEIKIDEVHQKAHKAAQEQDAPLTAHTGDYWSPGYYNLRVEIKDNRLFIDATDRSLGFTATLERQRDQTMYNALVRDYYAVGDEVLTTKFVFENGRVVKMGIDLEPLVNDLIWFDKVETPYETEN</sequence>
<evidence type="ECO:0000313" key="6">
    <source>
        <dbReference type="Proteomes" id="UP000253153"/>
    </source>
</evidence>
<evidence type="ECO:0000313" key="5">
    <source>
        <dbReference type="EMBL" id="RBR20312.1"/>
    </source>
</evidence>
<feature type="region of interest" description="Disordered" evidence="2">
    <location>
        <begin position="539"/>
        <end position="570"/>
    </location>
</feature>
<dbReference type="SUPFAM" id="SSF51905">
    <property type="entry name" value="FAD/NAD(P)-binding domain"/>
    <property type="match status" value="1"/>
</dbReference>
<evidence type="ECO:0000256" key="2">
    <source>
        <dbReference type="SAM" id="MobiDB-lite"/>
    </source>
</evidence>
<dbReference type="GeneID" id="41994719"/>
<evidence type="ECO:0008006" key="7">
    <source>
        <dbReference type="Google" id="ProtNLM"/>
    </source>
</evidence>
<evidence type="ECO:0000259" key="4">
    <source>
        <dbReference type="Pfam" id="PF11954"/>
    </source>
</evidence>
<dbReference type="SUPFAM" id="SSF56601">
    <property type="entry name" value="beta-lactamase/transpeptidase-like"/>
    <property type="match status" value="1"/>
</dbReference>
<keyword evidence="6" id="KW-1185">Reference proteome</keyword>
<comment type="caution">
    <text evidence="5">The sequence shown here is derived from an EMBL/GenBank/DDBJ whole genome shotgun (WGS) entry which is preliminary data.</text>
</comment>
<dbReference type="PANTHER" id="PTHR46825">
    <property type="entry name" value="D-ALANYL-D-ALANINE-CARBOXYPEPTIDASE/ENDOPEPTIDASE AMPH"/>
    <property type="match status" value="1"/>
</dbReference>
<dbReference type="Pfam" id="PF00144">
    <property type="entry name" value="Beta-lactamase"/>
    <property type="match status" value="1"/>
</dbReference>
<reference evidence="5 6" key="1">
    <citation type="submission" date="2018-06" db="EMBL/GenBank/DDBJ databases">
        <title>Fusarium incarnatum-equiseti species complex species 28.</title>
        <authorList>
            <person name="Gardiner D.M."/>
        </authorList>
    </citation>
    <scope>NUCLEOTIDE SEQUENCE [LARGE SCALE GENOMIC DNA]</scope>
    <source>
        <strain evidence="5 6">FIESC_28</strain>
    </source>
</reference>
<dbReference type="RefSeq" id="XP_031016494.1">
    <property type="nucleotide sequence ID" value="XM_031159423.1"/>
</dbReference>
<feature type="domain" description="Peptidase S12 Pab87-related C-terminal" evidence="4">
    <location>
        <begin position="586"/>
        <end position="687"/>
    </location>
</feature>
<evidence type="ECO:0000256" key="1">
    <source>
        <dbReference type="ARBA" id="ARBA00038215"/>
    </source>
</evidence>
<dbReference type="InterPro" id="IPR036188">
    <property type="entry name" value="FAD/NAD-bd_sf"/>
</dbReference>
<dbReference type="InterPro" id="IPR021860">
    <property type="entry name" value="Peptidase_S12_Pab87-rel_C"/>
</dbReference>
<dbReference type="EMBL" id="QKXC01000107">
    <property type="protein sequence ID" value="RBR20312.1"/>
    <property type="molecule type" value="Genomic_DNA"/>
</dbReference>
<dbReference type="InterPro" id="IPR001466">
    <property type="entry name" value="Beta-lactam-related"/>
</dbReference>
<organism evidence="5 6">
    <name type="scientific">Fusarium coffeatum</name>
    <dbReference type="NCBI Taxonomy" id="231269"/>
    <lineage>
        <taxon>Eukaryota</taxon>
        <taxon>Fungi</taxon>
        <taxon>Dikarya</taxon>
        <taxon>Ascomycota</taxon>
        <taxon>Pezizomycotina</taxon>
        <taxon>Sordariomycetes</taxon>
        <taxon>Hypocreomycetidae</taxon>
        <taxon>Hypocreales</taxon>
        <taxon>Nectriaceae</taxon>
        <taxon>Fusarium</taxon>
        <taxon>Fusarium incarnatum-equiseti species complex</taxon>
    </lineage>
</organism>
<dbReference type="InterPro" id="IPR012338">
    <property type="entry name" value="Beta-lactam/transpept-like"/>
</dbReference>
<dbReference type="Gene3D" id="3.40.710.10">
    <property type="entry name" value="DD-peptidase/beta-lactamase superfamily"/>
    <property type="match status" value="1"/>
</dbReference>
<dbReference type="OrthoDB" id="5946976at2759"/>